<dbReference type="InterPro" id="IPR029033">
    <property type="entry name" value="His_PPase_superfam"/>
</dbReference>
<dbReference type="SUPFAM" id="SSF53254">
    <property type="entry name" value="Phosphoglycerate mutase-like"/>
    <property type="match status" value="1"/>
</dbReference>
<reference evidence="1 2" key="1">
    <citation type="submission" date="2009-10" db="EMBL/GenBank/DDBJ databases">
        <authorList>
            <person name="Harkins D.M."/>
            <person name="Madupu R."/>
            <person name="Durkin A.S."/>
            <person name="Torralba M."/>
            <person name="Methe B."/>
            <person name="Sutton G.G."/>
            <person name="Strausberg R.L."/>
            <person name="Nelson K.E."/>
        </authorList>
    </citation>
    <scope>NUCLEOTIDE SEQUENCE [LARGE SCALE GENOMIC DNA]</scope>
    <source>
        <strain evidence="1 2">F0264</strain>
    </source>
</reference>
<name>D0GN31_9FUSO</name>
<dbReference type="RefSeq" id="WP_006807885.1">
    <property type="nucleotide sequence ID" value="NZ_ADAD01000158.1"/>
</dbReference>
<sequence>MNKDTIKNFELEKVFIFSRHGIRTPVLPPESRLYKITPHKWKEWDRKPGHLTKKGTLIVDALLLQLYEGEKIENIVNGNIDLEEKWKRLNEIKDTYIQTLFGN</sequence>
<keyword evidence="2" id="KW-1185">Reference proteome</keyword>
<dbReference type="AlphaFoldDB" id="D0GN31"/>
<organism evidence="1 2">
    <name type="scientific">Pseudoleptotrichia goodfellowii F0264</name>
    <dbReference type="NCBI Taxonomy" id="596323"/>
    <lineage>
        <taxon>Bacteria</taxon>
        <taxon>Fusobacteriati</taxon>
        <taxon>Fusobacteriota</taxon>
        <taxon>Fusobacteriia</taxon>
        <taxon>Fusobacteriales</taxon>
        <taxon>Leptotrichiaceae</taxon>
        <taxon>Pseudoleptotrichia</taxon>
    </lineage>
</organism>
<dbReference type="EMBL" id="ADAD01000158">
    <property type="protein sequence ID" value="EEY34503.1"/>
    <property type="molecule type" value="Genomic_DNA"/>
</dbReference>
<protein>
    <recommendedName>
        <fullName evidence="3">Histidine acid phosphatase</fullName>
    </recommendedName>
</protein>
<evidence type="ECO:0008006" key="3">
    <source>
        <dbReference type="Google" id="ProtNLM"/>
    </source>
</evidence>
<accession>D0GN31</accession>
<dbReference type="Proteomes" id="UP000004226">
    <property type="component" value="Unassembled WGS sequence"/>
</dbReference>
<comment type="caution">
    <text evidence="1">The sequence shown here is derived from an EMBL/GenBank/DDBJ whole genome shotgun (WGS) entry which is preliminary data.</text>
</comment>
<proteinExistence type="predicted"/>
<gene>
    <name evidence="1" type="ORF">HMPREF0554_2300</name>
</gene>
<evidence type="ECO:0000313" key="1">
    <source>
        <dbReference type="EMBL" id="EEY34503.1"/>
    </source>
</evidence>
<dbReference type="Gene3D" id="3.40.50.1240">
    <property type="entry name" value="Phosphoglycerate mutase-like"/>
    <property type="match status" value="2"/>
</dbReference>
<evidence type="ECO:0000313" key="2">
    <source>
        <dbReference type="Proteomes" id="UP000004226"/>
    </source>
</evidence>